<dbReference type="InterPro" id="IPR050153">
    <property type="entry name" value="Metal_Ion_Import_ABC"/>
</dbReference>
<evidence type="ECO:0000256" key="2">
    <source>
        <dbReference type="ARBA" id="ARBA00022448"/>
    </source>
</evidence>
<evidence type="ECO:0000256" key="3">
    <source>
        <dbReference type="ARBA" id="ARBA00022741"/>
    </source>
</evidence>
<dbReference type="SMART" id="SM00382">
    <property type="entry name" value="AAA"/>
    <property type="match status" value="1"/>
</dbReference>
<dbReference type="InterPro" id="IPR017871">
    <property type="entry name" value="ABC_transporter-like_CS"/>
</dbReference>
<dbReference type="Proteomes" id="UP000224915">
    <property type="component" value="Unassembled WGS sequence"/>
</dbReference>
<dbReference type="Pfam" id="PF00005">
    <property type="entry name" value="ABC_tran"/>
    <property type="match status" value="1"/>
</dbReference>
<evidence type="ECO:0000259" key="5">
    <source>
        <dbReference type="PROSITE" id="PS50893"/>
    </source>
</evidence>
<comment type="similarity">
    <text evidence="1">Belongs to the ABC transporter superfamily.</text>
</comment>
<sequence length="267" mass="28309">MTVPNPVPDSPGPVASPVAEVRGLSVAYHADAVLRGVDLAVPAGVVMGVVGPNGAGKSTLLKAMLGLLPALTGSVRFFGQRLGAVRDRVGYMPQAAGVDWDFPATAADVVAMGTYDGWRPRLGRRRREERDRALVALEEVGMADFADRQIGQLSGGQRQRVFLARTLVRRPDLYLMDEPFAGIDARSQESIVRVLHELRAAGRTVVLVHHDLPTVRAYCDHVTLLNRRVVASGPLAEAFTTASIATAYDVPVGEMGALGGGLLGGTP</sequence>
<keyword evidence="4 6" id="KW-0067">ATP-binding</keyword>
<evidence type="ECO:0000313" key="7">
    <source>
        <dbReference type="Proteomes" id="UP000224915"/>
    </source>
</evidence>
<protein>
    <submittedName>
        <fullName evidence="6">Manganese/zinc/iron transport system ATP-binding protein</fullName>
    </submittedName>
</protein>
<dbReference type="SUPFAM" id="SSF52540">
    <property type="entry name" value="P-loop containing nucleoside triphosphate hydrolases"/>
    <property type="match status" value="1"/>
</dbReference>
<evidence type="ECO:0000256" key="1">
    <source>
        <dbReference type="ARBA" id="ARBA00005417"/>
    </source>
</evidence>
<dbReference type="GO" id="GO:0005524">
    <property type="term" value="F:ATP binding"/>
    <property type="evidence" value="ECO:0007669"/>
    <property type="project" value="UniProtKB-KW"/>
</dbReference>
<dbReference type="PANTHER" id="PTHR42734:SF5">
    <property type="entry name" value="IRON TRANSPORT SYSTEM ATP-BINDING PROTEIN HI_0361-RELATED"/>
    <property type="match status" value="1"/>
</dbReference>
<dbReference type="Gene3D" id="3.40.50.300">
    <property type="entry name" value="P-loop containing nucleotide triphosphate hydrolases"/>
    <property type="match status" value="1"/>
</dbReference>
<feature type="domain" description="ABC transporter" evidence="5">
    <location>
        <begin position="19"/>
        <end position="252"/>
    </location>
</feature>
<dbReference type="PROSITE" id="PS00211">
    <property type="entry name" value="ABC_TRANSPORTER_1"/>
    <property type="match status" value="1"/>
</dbReference>
<keyword evidence="3" id="KW-0547">Nucleotide-binding</keyword>
<dbReference type="EMBL" id="PDJD01000001">
    <property type="protein sequence ID" value="PFG19275.1"/>
    <property type="molecule type" value="Genomic_DNA"/>
</dbReference>
<dbReference type="GO" id="GO:0016887">
    <property type="term" value="F:ATP hydrolysis activity"/>
    <property type="evidence" value="ECO:0007669"/>
    <property type="project" value="InterPro"/>
</dbReference>
<dbReference type="PANTHER" id="PTHR42734">
    <property type="entry name" value="METAL TRANSPORT SYSTEM ATP-BINDING PROTEIN TM_0124-RELATED"/>
    <property type="match status" value="1"/>
</dbReference>
<keyword evidence="7" id="KW-1185">Reference proteome</keyword>
<name>A0A2A9CZ46_9MICO</name>
<comment type="caution">
    <text evidence="6">The sequence shown here is derived from an EMBL/GenBank/DDBJ whole genome shotgun (WGS) entry which is preliminary data.</text>
</comment>
<reference evidence="6 7" key="1">
    <citation type="submission" date="2017-10" db="EMBL/GenBank/DDBJ databases">
        <title>Sequencing the genomes of 1000 actinobacteria strains.</title>
        <authorList>
            <person name="Klenk H.-P."/>
        </authorList>
    </citation>
    <scope>NUCLEOTIDE SEQUENCE [LARGE SCALE GENOMIC DNA]</scope>
    <source>
        <strain evidence="6 7">DSM 21801</strain>
    </source>
</reference>
<proteinExistence type="inferred from homology"/>
<keyword evidence="2" id="KW-0813">Transport</keyword>
<gene>
    <name evidence="6" type="ORF">ATL40_0833</name>
</gene>
<organism evidence="6 7">
    <name type="scientific">Serinibacter salmoneus</name>
    <dbReference type="NCBI Taxonomy" id="556530"/>
    <lineage>
        <taxon>Bacteria</taxon>
        <taxon>Bacillati</taxon>
        <taxon>Actinomycetota</taxon>
        <taxon>Actinomycetes</taxon>
        <taxon>Micrococcales</taxon>
        <taxon>Beutenbergiaceae</taxon>
        <taxon>Serinibacter</taxon>
    </lineage>
</organism>
<accession>A0A2A9CZ46</accession>
<dbReference type="AlphaFoldDB" id="A0A2A9CZ46"/>
<dbReference type="CDD" id="cd03235">
    <property type="entry name" value="ABC_Metallic_Cations"/>
    <property type="match status" value="1"/>
</dbReference>
<dbReference type="PROSITE" id="PS50893">
    <property type="entry name" value="ABC_TRANSPORTER_2"/>
    <property type="match status" value="1"/>
</dbReference>
<evidence type="ECO:0000256" key="4">
    <source>
        <dbReference type="ARBA" id="ARBA00022840"/>
    </source>
</evidence>
<dbReference type="InterPro" id="IPR027417">
    <property type="entry name" value="P-loop_NTPase"/>
</dbReference>
<dbReference type="InterPro" id="IPR003439">
    <property type="entry name" value="ABC_transporter-like_ATP-bd"/>
</dbReference>
<evidence type="ECO:0000313" key="6">
    <source>
        <dbReference type="EMBL" id="PFG19275.1"/>
    </source>
</evidence>
<dbReference type="InterPro" id="IPR003593">
    <property type="entry name" value="AAA+_ATPase"/>
</dbReference>